<accession>A0A5M4FK53</accession>
<comment type="caution">
    <text evidence="2">The sequence shown here is derived from an EMBL/GenBank/DDBJ whole genome shotgun (WGS) entry which is preliminary data.</text>
</comment>
<dbReference type="RefSeq" id="WP_149688094.1">
    <property type="nucleotide sequence ID" value="NZ_SDPQ02000001.1"/>
</dbReference>
<dbReference type="OrthoDB" id="9342777at2"/>
<proteinExistence type="predicted"/>
<protein>
    <submittedName>
        <fullName evidence="2">Uncharacterized protein</fullName>
    </submittedName>
</protein>
<keyword evidence="1" id="KW-0812">Transmembrane</keyword>
<dbReference type="Proteomes" id="UP000380867">
    <property type="component" value="Unassembled WGS sequence"/>
</dbReference>
<dbReference type="Pfam" id="PF19136">
    <property type="entry name" value="DUF5819"/>
    <property type="match status" value="1"/>
</dbReference>
<keyword evidence="1" id="KW-0472">Membrane</keyword>
<dbReference type="AlphaFoldDB" id="A0A5M4FK53"/>
<feature type="transmembrane region" description="Helical" evidence="1">
    <location>
        <begin position="20"/>
        <end position="40"/>
    </location>
</feature>
<evidence type="ECO:0000256" key="1">
    <source>
        <dbReference type="SAM" id="Phobius"/>
    </source>
</evidence>
<reference evidence="2" key="1">
    <citation type="submission" date="2019-09" db="EMBL/GenBank/DDBJ databases">
        <authorList>
            <person name="Li J."/>
        </authorList>
    </citation>
    <scope>NUCLEOTIDE SEQUENCE [LARGE SCALE GENOMIC DNA]</scope>
    <source>
        <strain evidence="2">JCM 14732</strain>
    </source>
</reference>
<gene>
    <name evidence="2" type="ORF">ESP70_004335</name>
</gene>
<evidence type="ECO:0000313" key="3">
    <source>
        <dbReference type="Proteomes" id="UP000380867"/>
    </source>
</evidence>
<keyword evidence="1" id="KW-1133">Transmembrane helix</keyword>
<keyword evidence="3" id="KW-1185">Reference proteome</keyword>
<name>A0A5M4FK53_9ACTN</name>
<evidence type="ECO:0000313" key="2">
    <source>
        <dbReference type="EMBL" id="KAA1399985.1"/>
    </source>
</evidence>
<organism evidence="2 3">
    <name type="scientific">Aeromicrobium ginsengisoli</name>
    <dbReference type="NCBI Taxonomy" id="363867"/>
    <lineage>
        <taxon>Bacteria</taxon>
        <taxon>Bacillati</taxon>
        <taxon>Actinomycetota</taxon>
        <taxon>Actinomycetes</taxon>
        <taxon>Propionibacteriales</taxon>
        <taxon>Nocardioidaceae</taxon>
        <taxon>Aeromicrobium</taxon>
    </lineage>
</organism>
<sequence>MEELKPSRHATPVPSIARRLVVVTIGVVFAIHTALITIWIQPSNPFRDAVGQKNLYSYINNKVFPFEQSWSVFAPTPRRGGENVKIRAYYGRPGDPDTRVTEWFDITGNEDQRIKYLVNPSRFHSATRRLGGNINSTVGQFNDKQRLIIAGALYTSPRSKLADLLRQTNTRGIAGLQAISQYLDNDEMLTRYGTMYATARWGKGVTAVEFQVGHRSVPNYTQRNKENFLDVPFTYYRVGVRKAMPGNADAQAAFNGYVPKAPKSSKDGE</sequence>
<dbReference type="EMBL" id="SDPQ02000001">
    <property type="protein sequence ID" value="KAA1399985.1"/>
    <property type="molecule type" value="Genomic_DNA"/>
</dbReference>
<dbReference type="InterPro" id="IPR043857">
    <property type="entry name" value="DUF5819"/>
</dbReference>